<evidence type="ECO:0000313" key="7">
    <source>
        <dbReference type="Proteomes" id="UP000004260"/>
    </source>
</evidence>
<feature type="compositionally biased region" description="Basic and acidic residues" evidence="3">
    <location>
        <begin position="77"/>
        <end position="86"/>
    </location>
</feature>
<name>J0JB08_HELPX</name>
<sequence length="419" mass="47976">MRKIFSYISKVLLFIGVVYAEPDSKVEALEGRKQESSLDKKIRQELKSKELKNKDLKNKEEKKNTEEKKTTKTRAKPRAEVHHGDAKNPTPKITPPKIKGGSKGVQNQGTQNQGVQSNVPKPEKKDTTPQATEKNKETSPSSQFNSIFGNPNNATNNTLEDKVVGGISLLVNGSPITLYQIQEEQEKSKVSKAQARDRLIAERIKNQEIERLKIHVDDDKLDQEMAMMAQQQGMDLDHFKQMLMAEGHYKLYRDQLKEHLEMQELLRNILLTNVDTSSETKMREYYNKHKEQFSIPTEIETVRYTSTNQEDLERAMADPNLEVPGVSKANEKIEMKTLNPQIAQVFISHEQGSFTPVMNGGGGQFITFYIKEKKGKNEVSFSQAKQFIAQKLVEESKDKILEEHFEKLRVKSRIVMIRE</sequence>
<dbReference type="Gene3D" id="3.10.50.40">
    <property type="match status" value="1"/>
</dbReference>
<dbReference type="RefSeq" id="WP_001225927.1">
    <property type="nucleotide sequence ID" value="NZ_AKNV01000003.1"/>
</dbReference>
<dbReference type="PANTHER" id="PTHR47637:SF1">
    <property type="entry name" value="CHAPERONE SURA"/>
    <property type="match status" value="1"/>
</dbReference>
<dbReference type="EMBL" id="AKNV01000003">
    <property type="protein sequence ID" value="EJB35062.1"/>
    <property type="molecule type" value="Genomic_DNA"/>
</dbReference>
<accession>J0JB08</accession>
<feature type="domain" description="SurA N-terminal" evidence="4">
    <location>
        <begin position="184"/>
        <end position="264"/>
    </location>
</feature>
<dbReference type="PATRIC" id="fig|992027.3.peg.610"/>
<organism evidence="6 7">
    <name type="scientific">Helicobacter pylori NQ4053</name>
    <dbReference type="NCBI Taxonomy" id="992027"/>
    <lineage>
        <taxon>Bacteria</taxon>
        <taxon>Pseudomonadati</taxon>
        <taxon>Campylobacterota</taxon>
        <taxon>Epsilonproteobacteria</taxon>
        <taxon>Campylobacterales</taxon>
        <taxon>Helicobacteraceae</taxon>
        <taxon>Helicobacter</taxon>
    </lineage>
</organism>
<dbReference type="Gene3D" id="1.10.4030.10">
    <property type="entry name" value="Porin chaperone SurA, peptide-binding domain"/>
    <property type="match status" value="1"/>
</dbReference>
<keyword evidence="2" id="KW-0413">Isomerase</keyword>
<feature type="domain" description="Cj1289-like C-terminal" evidence="5">
    <location>
        <begin position="280"/>
        <end position="373"/>
    </location>
</feature>
<dbReference type="InterPro" id="IPR027304">
    <property type="entry name" value="Trigger_fact/SurA_dom_sf"/>
</dbReference>
<dbReference type="PANTHER" id="PTHR47637">
    <property type="entry name" value="CHAPERONE SURA"/>
    <property type="match status" value="1"/>
</dbReference>
<evidence type="ECO:0000313" key="6">
    <source>
        <dbReference type="EMBL" id="EJB35062.1"/>
    </source>
</evidence>
<evidence type="ECO:0000259" key="5">
    <source>
        <dbReference type="Pfam" id="PF22506"/>
    </source>
</evidence>
<proteinExistence type="predicted"/>
<protein>
    <submittedName>
        <fullName evidence="6">Chaperone SurA</fullName>
    </submittedName>
</protein>
<feature type="compositionally biased region" description="Basic and acidic residues" evidence="3">
    <location>
        <begin position="121"/>
        <end position="137"/>
    </location>
</feature>
<feature type="region of interest" description="Disordered" evidence="3">
    <location>
        <begin position="27"/>
        <end position="153"/>
    </location>
</feature>
<dbReference type="Pfam" id="PF09312">
    <property type="entry name" value="SurA_N"/>
    <property type="match status" value="1"/>
</dbReference>
<dbReference type="InterPro" id="IPR055131">
    <property type="entry name" value="Cj1289-like_C"/>
</dbReference>
<evidence type="ECO:0000259" key="4">
    <source>
        <dbReference type="Pfam" id="PF09312"/>
    </source>
</evidence>
<evidence type="ECO:0000256" key="3">
    <source>
        <dbReference type="SAM" id="MobiDB-lite"/>
    </source>
</evidence>
<evidence type="ECO:0000256" key="1">
    <source>
        <dbReference type="ARBA" id="ARBA00022729"/>
    </source>
</evidence>
<keyword evidence="1" id="KW-0732">Signal</keyword>
<dbReference type="Pfam" id="PF22506">
    <property type="entry name" value="Cj1289-like_C"/>
    <property type="match status" value="1"/>
</dbReference>
<reference evidence="6 7" key="1">
    <citation type="journal article" date="2013" name="Pathog. Dis.">
        <title>Genome sequences of 65 Helicobacter pylori strains isolated from asymptomatic individuals and patients with gastric cancer, peptic ulcer disease, or gastritis.</title>
        <authorList>
            <person name="Blanchard T.G."/>
            <person name="Czinn S.J."/>
            <person name="Correa P."/>
            <person name="Nakazawa T."/>
            <person name="Keelan M."/>
            <person name="Morningstar L."/>
            <person name="Santana-Cruz I."/>
            <person name="Maroo A."/>
            <person name="McCracken C."/>
            <person name="Shefchek K."/>
            <person name="Daugherty S."/>
            <person name="Song Y."/>
            <person name="Fraser C.M."/>
            <person name="Fricke W.F."/>
        </authorList>
    </citation>
    <scope>NUCLEOTIDE SEQUENCE [LARGE SCALE GENOMIC DNA]</scope>
    <source>
        <strain evidence="6 7">NQ4053</strain>
    </source>
</reference>
<dbReference type="GO" id="GO:0003755">
    <property type="term" value="F:peptidyl-prolyl cis-trans isomerase activity"/>
    <property type="evidence" value="ECO:0007669"/>
    <property type="project" value="UniProtKB-KW"/>
</dbReference>
<keyword evidence="2" id="KW-0697">Rotamase</keyword>
<dbReference type="AlphaFoldDB" id="J0JB08"/>
<dbReference type="Proteomes" id="UP000004260">
    <property type="component" value="Unassembled WGS sequence"/>
</dbReference>
<feature type="compositionally biased region" description="Basic and acidic residues" evidence="3">
    <location>
        <begin position="27"/>
        <end position="70"/>
    </location>
</feature>
<dbReference type="InterPro" id="IPR050280">
    <property type="entry name" value="OMP_Chaperone_SurA"/>
</dbReference>
<feature type="compositionally biased region" description="Polar residues" evidence="3">
    <location>
        <begin position="138"/>
        <end position="153"/>
    </location>
</feature>
<dbReference type="InterPro" id="IPR015391">
    <property type="entry name" value="SurA_N"/>
</dbReference>
<dbReference type="InterPro" id="IPR046357">
    <property type="entry name" value="PPIase_dom_sf"/>
</dbReference>
<feature type="compositionally biased region" description="Low complexity" evidence="3">
    <location>
        <begin position="87"/>
        <end position="119"/>
    </location>
</feature>
<comment type="caution">
    <text evidence="6">The sequence shown here is derived from an EMBL/GenBank/DDBJ whole genome shotgun (WGS) entry which is preliminary data.</text>
</comment>
<evidence type="ECO:0000256" key="2">
    <source>
        <dbReference type="ARBA" id="ARBA00023110"/>
    </source>
</evidence>
<gene>
    <name evidence="6" type="primary">surA</name>
    <name evidence="6" type="ORF">HPNQ4053_0623</name>
</gene>
<dbReference type="SUPFAM" id="SSF109998">
    <property type="entry name" value="Triger factor/SurA peptide-binding domain-like"/>
    <property type="match status" value="1"/>
</dbReference>